<name>A0ACC2RR49_9FUNG</name>
<organism evidence="1 2">
    <name type="scientific">Entomophthora muscae</name>
    <dbReference type="NCBI Taxonomy" id="34485"/>
    <lineage>
        <taxon>Eukaryota</taxon>
        <taxon>Fungi</taxon>
        <taxon>Fungi incertae sedis</taxon>
        <taxon>Zoopagomycota</taxon>
        <taxon>Entomophthoromycotina</taxon>
        <taxon>Entomophthoromycetes</taxon>
        <taxon>Entomophthorales</taxon>
        <taxon>Entomophthoraceae</taxon>
        <taxon>Entomophthora</taxon>
    </lineage>
</organism>
<keyword evidence="2" id="KW-1185">Reference proteome</keyword>
<proteinExistence type="predicted"/>
<dbReference type="EMBL" id="QTSX02006650">
    <property type="protein sequence ID" value="KAJ9052521.1"/>
    <property type="molecule type" value="Genomic_DNA"/>
</dbReference>
<sequence>MNDKDHIPLGDPASDKAQLLDYHLGIAKQIEDKVTGGGSLYFKTLKKTKSISTPMENMSVVNLYPI</sequence>
<accession>A0ACC2RR49</accession>
<gene>
    <name evidence="1" type="ORF">DSO57_1033294</name>
</gene>
<protein>
    <submittedName>
        <fullName evidence="1">Uncharacterized protein</fullName>
    </submittedName>
</protein>
<comment type="caution">
    <text evidence="1">The sequence shown here is derived from an EMBL/GenBank/DDBJ whole genome shotgun (WGS) entry which is preliminary data.</text>
</comment>
<evidence type="ECO:0000313" key="2">
    <source>
        <dbReference type="Proteomes" id="UP001165960"/>
    </source>
</evidence>
<evidence type="ECO:0000313" key="1">
    <source>
        <dbReference type="EMBL" id="KAJ9052521.1"/>
    </source>
</evidence>
<reference evidence="1" key="1">
    <citation type="submission" date="2022-04" db="EMBL/GenBank/DDBJ databases">
        <title>Genome of the entomopathogenic fungus Entomophthora muscae.</title>
        <authorList>
            <person name="Elya C."/>
            <person name="Lovett B.R."/>
            <person name="Lee E."/>
            <person name="Macias A.M."/>
            <person name="Hajek A.E."/>
            <person name="De Bivort B.L."/>
            <person name="Kasson M.T."/>
            <person name="De Fine Licht H.H."/>
            <person name="Stajich J.E."/>
        </authorList>
    </citation>
    <scope>NUCLEOTIDE SEQUENCE</scope>
    <source>
        <strain evidence="1">Berkeley</strain>
    </source>
</reference>
<dbReference type="Proteomes" id="UP001165960">
    <property type="component" value="Unassembled WGS sequence"/>
</dbReference>